<gene>
    <name evidence="1" type="ORF">HAX54_039819</name>
</gene>
<proteinExistence type="predicted"/>
<reference evidence="1 2" key="1">
    <citation type="journal article" date="2021" name="BMC Genomics">
        <title>Datura genome reveals duplications of psychoactive alkaloid biosynthetic genes and high mutation rate following tissue culture.</title>
        <authorList>
            <person name="Rajewski A."/>
            <person name="Carter-House D."/>
            <person name="Stajich J."/>
            <person name="Litt A."/>
        </authorList>
    </citation>
    <scope>NUCLEOTIDE SEQUENCE [LARGE SCALE GENOMIC DNA]</scope>
    <source>
        <strain evidence="1">AR-01</strain>
    </source>
</reference>
<accession>A0ABS8VNC4</accession>
<dbReference type="Proteomes" id="UP000823775">
    <property type="component" value="Unassembled WGS sequence"/>
</dbReference>
<comment type="caution">
    <text evidence="1">The sequence shown here is derived from an EMBL/GenBank/DDBJ whole genome shotgun (WGS) entry which is preliminary data.</text>
</comment>
<sequence>MEQIDSVYLLSFMAPKSWKTNLWVTNINALASTSSTVAPTLSVILENSCNPRDHYISNLVSTFPAMSRHLSYKCNVTIMVSKENYLPFKPVGSQLSEGP</sequence>
<organism evidence="1 2">
    <name type="scientific">Datura stramonium</name>
    <name type="common">Jimsonweed</name>
    <name type="synonym">Common thornapple</name>
    <dbReference type="NCBI Taxonomy" id="4076"/>
    <lineage>
        <taxon>Eukaryota</taxon>
        <taxon>Viridiplantae</taxon>
        <taxon>Streptophyta</taxon>
        <taxon>Embryophyta</taxon>
        <taxon>Tracheophyta</taxon>
        <taxon>Spermatophyta</taxon>
        <taxon>Magnoliopsida</taxon>
        <taxon>eudicotyledons</taxon>
        <taxon>Gunneridae</taxon>
        <taxon>Pentapetalae</taxon>
        <taxon>asterids</taxon>
        <taxon>lamiids</taxon>
        <taxon>Solanales</taxon>
        <taxon>Solanaceae</taxon>
        <taxon>Solanoideae</taxon>
        <taxon>Datureae</taxon>
        <taxon>Datura</taxon>
    </lineage>
</organism>
<keyword evidence="2" id="KW-1185">Reference proteome</keyword>
<dbReference type="EMBL" id="JACEIK010005552">
    <property type="protein sequence ID" value="MCE0481774.1"/>
    <property type="molecule type" value="Genomic_DNA"/>
</dbReference>
<name>A0ABS8VNC4_DATST</name>
<evidence type="ECO:0000313" key="1">
    <source>
        <dbReference type="EMBL" id="MCE0481774.1"/>
    </source>
</evidence>
<protein>
    <submittedName>
        <fullName evidence="1">Uncharacterized protein</fullName>
    </submittedName>
</protein>
<evidence type="ECO:0000313" key="2">
    <source>
        <dbReference type="Proteomes" id="UP000823775"/>
    </source>
</evidence>